<comment type="caution">
    <text evidence="2">The sequence shown here is derived from an EMBL/GenBank/DDBJ whole genome shotgun (WGS) entry which is preliminary data.</text>
</comment>
<evidence type="ECO:0000313" key="3">
    <source>
        <dbReference type="Proteomes" id="UP000266206"/>
    </source>
</evidence>
<dbReference type="InterPro" id="IPR027417">
    <property type="entry name" value="P-loop_NTPase"/>
</dbReference>
<dbReference type="InterPro" id="IPR011604">
    <property type="entry name" value="PDDEXK-like_dom_sf"/>
</dbReference>
<accession>A0A3A1YTA5</accession>
<gene>
    <name evidence="2" type="ORF">CJP73_09730</name>
</gene>
<dbReference type="AlphaFoldDB" id="A0A3A1YTA5"/>
<dbReference type="SUPFAM" id="SSF52540">
    <property type="entry name" value="P-loop containing nucleoside triphosphate hydrolases"/>
    <property type="match status" value="1"/>
</dbReference>
<evidence type="ECO:0000259" key="1">
    <source>
        <dbReference type="Pfam" id="PF12705"/>
    </source>
</evidence>
<feature type="domain" description="PD-(D/E)XK endonuclease-like" evidence="1">
    <location>
        <begin position="624"/>
        <end position="878"/>
    </location>
</feature>
<protein>
    <recommendedName>
        <fullName evidence="1">PD-(D/E)XK endonuclease-like domain-containing protein</fullName>
    </recommendedName>
</protein>
<dbReference type="Pfam" id="PF12705">
    <property type="entry name" value="PDDEXK_1"/>
    <property type="match status" value="1"/>
</dbReference>
<dbReference type="NCBIfam" id="TIGR03623">
    <property type="entry name" value="probable DNA repair protein"/>
    <property type="match status" value="1"/>
</dbReference>
<dbReference type="InterPro" id="IPR038726">
    <property type="entry name" value="PDDEXK_AddAB-type"/>
</dbReference>
<reference evidence="2 3" key="1">
    <citation type="submission" date="2017-08" db="EMBL/GenBank/DDBJ databases">
        <title>Pusillimonas indicus sp. nov., a member of the family Alcaligenaceae isolated from surface seawater.</title>
        <authorList>
            <person name="Li J."/>
        </authorList>
    </citation>
    <scope>NUCLEOTIDE SEQUENCE [LARGE SCALE GENOMIC DNA]</scope>
    <source>
        <strain evidence="2 3">L52-1-41</strain>
    </source>
</reference>
<evidence type="ECO:0000313" key="2">
    <source>
        <dbReference type="EMBL" id="RIY40726.1"/>
    </source>
</evidence>
<name>A0A3A1YTA5_9BURK</name>
<dbReference type="Gene3D" id="3.90.320.10">
    <property type="match status" value="1"/>
</dbReference>
<sequence length="906" mass="101058">MVNGMAMSTTVTESTHFDPISYEGLLTFDSRNTTVLTVNNRYARRIVSDLSSLLGVSRQVVALPAILPWSSWVRQMSDQRAFTPEANMPSYVLDHFGAGLVWKQAIEHVERDVPLLDVQSAVRLAIEADRLMDEWALSVPALHETPDYQRFGAWRERYRTALMDLGAEDANLAFEGVCEAFESGRLPCAGQIVLAGFSEISPRMARLLDCLIAAGCHIYRLKNDRVPAQSRNRVVAGDAIEEWGAAVRWAHERLRHYPEQRVAIVNPTLEQDAALAHRLLARTLQEPGASAPLAFNIAVARPLMEWPLVRAAIHWLDVIGAILRDRAVSPSVAGAALLAGGCAAHAQEAGKRAALDAAWRRNRVVNISLPELSQYLADAAPVLHESWVATMHLCEQAPNRQGAVAWAQTIREWLTALGFPGVETLDSDTFQSLEAFDRVLTQFARQAALLGSIGVTEAIAILRRLLRETLFQPQRDPTSRLDVLGMLEAEGGHWDALWVMGLTDNVLPAAPRPNPLIPAAVLKAAQAPRATPERELQWAQGLFEDLVCCAPDVVVSHAVHEGESELRPSPFIAGWPMQALMPSAKAQTNESASDTPVEMEVLIDNQGPALLPQERVRGGVQVLDDHARNPLWAFVKYRLHARQLSDYAEPGESNARGIFLHGVMERVWRHLQNQDKLHESVEQDRVSAIVRLCADEAAQLALPDYSERLRQLEVARACAVVEKWLEVEQKRPPFSVYELERRHVWQYKHLELGMQIDRIDQLADGRWLVIDYKSGNGSVDPRSSWTRSRPVDLQLPLYAAVLQQEYAQSQAESVAALVLAKLHARGNETRGLADIDCFPGVAAVEKWTWPEATDKTWEQVLVDWRRAISMLADEFVSGVADNRVWSEQDLQYCDVKPFLRRFEGGV</sequence>
<dbReference type="EMBL" id="NQYH01000007">
    <property type="protein sequence ID" value="RIY40726.1"/>
    <property type="molecule type" value="Genomic_DNA"/>
</dbReference>
<proteinExistence type="predicted"/>
<dbReference type="Proteomes" id="UP000266206">
    <property type="component" value="Unassembled WGS sequence"/>
</dbReference>
<organism evidence="2 3">
    <name type="scientific">Neopusillimonas maritima</name>
    <dbReference type="NCBI Taxonomy" id="2026239"/>
    <lineage>
        <taxon>Bacteria</taxon>
        <taxon>Pseudomonadati</taxon>
        <taxon>Pseudomonadota</taxon>
        <taxon>Betaproteobacteria</taxon>
        <taxon>Burkholderiales</taxon>
        <taxon>Alcaligenaceae</taxon>
        <taxon>Neopusillimonas</taxon>
    </lineage>
</organism>
<dbReference type="InterPro" id="IPR019925">
    <property type="entry name" value="DNA_repair_protein_predicted"/>
</dbReference>